<feature type="compositionally biased region" description="Basic residues" evidence="1">
    <location>
        <begin position="28"/>
        <end position="38"/>
    </location>
</feature>
<proteinExistence type="predicted"/>
<dbReference type="PANTHER" id="PTHR31672:SF2">
    <property type="entry name" value="F-BOX DOMAIN-CONTAINING PROTEIN"/>
    <property type="match status" value="1"/>
</dbReference>
<dbReference type="InterPro" id="IPR050796">
    <property type="entry name" value="SCF_F-box_component"/>
</dbReference>
<gene>
    <name evidence="3" type="ORF">EUTSA_v10023084mg</name>
</gene>
<protein>
    <recommendedName>
        <fullName evidence="2">F-box domain-containing protein</fullName>
    </recommendedName>
</protein>
<dbReference type="EMBL" id="KI517392">
    <property type="protein sequence ID" value="ESQ50690.1"/>
    <property type="molecule type" value="Genomic_DNA"/>
</dbReference>
<dbReference type="AlphaFoldDB" id="V4LJH9"/>
<dbReference type="SMART" id="SM00256">
    <property type="entry name" value="FBOX"/>
    <property type="match status" value="1"/>
</dbReference>
<dbReference type="Gramene" id="ESQ50690">
    <property type="protein sequence ID" value="ESQ50690"/>
    <property type="gene ID" value="EUTSA_v10023084mg"/>
</dbReference>
<dbReference type="Proteomes" id="UP000030689">
    <property type="component" value="Unassembled WGS sequence"/>
</dbReference>
<evidence type="ECO:0000313" key="4">
    <source>
        <dbReference type="Proteomes" id="UP000030689"/>
    </source>
</evidence>
<dbReference type="InterPro" id="IPR036047">
    <property type="entry name" value="F-box-like_dom_sf"/>
</dbReference>
<dbReference type="Gene3D" id="1.20.1280.50">
    <property type="match status" value="1"/>
</dbReference>
<dbReference type="PANTHER" id="PTHR31672">
    <property type="entry name" value="BNACNNG10540D PROTEIN"/>
    <property type="match status" value="1"/>
</dbReference>
<dbReference type="KEGG" id="eus:EUTSA_v10023084mg"/>
<dbReference type="PROSITE" id="PS50181">
    <property type="entry name" value="FBOX"/>
    <property type="match status" value="1"/>
</dbReference>
<feature type="domain" description="F-box" evidence="2">
    <location>
        <begin position="45"/>
        <end position="100"/>
    </location>
</feature>
<accession>V4LJH9</accession>
<evidence type="ECO:0000259" key="2">
    <source>
        <dbReference type="PROSITE" id="PS50181"/>
    </source>
</evidence>
<reference evidence="3 4" key="1">
    <citation type="journal article" date="2013" name="Front. Plant Sci.">
        <title>The Reference Genome of the Halophytic Plant Eutrema salsugineum.</title>
        <authorList>
            <person name="Yang R."/>
            <person name="Jarvis D.E."/>
            <person name="Chen H."/>
            <person name="Beilstein M.A."/>
            <person name="Grimwood J."/>
            <person name="Jenkins J."/>
            <person name="Shu S."/>
            <person name="Prochnik S."/>
            <person name="Xin M."/>
            <person name="Ma C."/>
            <person name="Schmutz J."/>
            <person name="Wing R.A."/>
            <person name="Mitchell-Olds T."/>
            <person name="Schumaker K.S."/>
            <person name="Wang X."/>
        </authorList>
    </citation>
    <scope>NUCLEOTIDE SEQUENCE [LARGE SCALE GENOMIC DNA]</scope>
</reference>
<dbReference type="Pfam" id="PF07734">
    <property type="entry name" value="FBA_1"/>
    <property type="match status" value="1"/>
</dbReference>
<dbReference type="SUPFAM" id="SSF81383">
    <property type="entry name" value="F-box domain"/>
    <property type="match status" value="1"/>
</dbReference>
<dbReference type="InterPro" id="IPR001810">
    <property type="entry name" value="F-box_dom"/>
</dbReference>
<evidence type="ECO:0000313" key="3">
    <source>
        <dbReference type="EMBL" id="ESQ50690.1"/>
    </source>
</evidence>
<sequence>MEAVVASKKREREPHDDSESQVVIAPVHKGKSQKKRKSHEKKCKDLVLLDLPPELLEKILSRIPITTLRQVRSTCKLWNSLSRDWILGKAAASRQQFVRLMTMDYNVCSLRFNLFKDKDKRQGRPWLVKQVAVLDQVEISKVFYCKGSLLCVPKDNASLVVVWNPYLGQTRLITSEEYSPSISVSIDLRGCTTVKRGYLFVGPVYYQRLAHLVDYSLVDEVVGRK</sequence>
<dbReference type="Pfam" id="PF00646">
    <property type="entry name" value="F-box"/>
    <property type="match status" value="1"/>
</dbReference>
<dbReference type="InterPro" id="IPR006527">
    <property type="entry name" value="F-box-assoc_dom_typ1"/>
</dbReference>
<evidence type="ECO:0000256" key="1">
    <source>
        <dbReference type="SAM" id="MobiDB-lite"/>
    </source>
</evidence>
<keyword evidence="4" id="KW-1185">Reference proteome</keyword>
<name>V4LJH9_EUTSA</name>
<feature type="compositionally biased region" description="Basic and acidic residues" evidence="1">
    <location>
        <begin position="8"/>
        <end position="18"/>
    </location>
</feature>
<feature type="region of interest" description="Disordered" evidence="1">
    <location>
        <begin position="1"/>
        <end position="38"/>
    </location>
</feature>
<organism evidence="3 4">
    <name type="scientific">Eutrema salsugineum</name>
    <name type="common">Saltwater cress</name>
    <name type="synonym">Sisymbrium salsugineum</name>
    <dbReference type="NCBI Taxonomy" id="72664"/>
    <lineage>
        <taxon>Eukaryota</taxon>
        <taxon>Viridiplantae</taxon>
        <taxon>Streptophyta</taxon>
        <taxon>Embryophyta</taxon>
        <taxon>Tracheophyta</taxon>
        <taxon>Spermatophyta</taxon>
        <taxon>Magnoliopsida</taxon>
        <taxon>eudicotyledons</taxon>
        <taxon>Gunneridae</taxon>
        <taxon>Pentapetalae</taxon>
        <taxon>rosids</taxon>
        <taxon>malvids</taxon>
        <taxon>Brassicales</taxon>
        <taxon>Brassicaceae</taxon>
        <taxon>Eutremeae</taxon>
        <taxon>Eutrema</taxon>
    </lineage>
</organism>